<evidence type="ECO:0000313" key="2">
    <source>
        <dbReference type="EMBL" id="PKK68151.1"/>
    </source>
</evidence>
<dbReference type="OrthoDB" id="2335838at2759"/>
<organism evidence="2 3">
    <name type="scientific">Rhizophagus irregularis</name>
    <dbReference type="NCBI Taxonomy" id="588596"/>
    <lineage>
        <taxon>Eukaryota</taxon>
        <taxon>Fungi</taxon>
        <taxon>Fungi incertae sedis</taxon>
        <taxon>Mucoromycota</taxon>
        <taxon>Glomeromycotina</taxon>
        <taxon>Glomeromycetes</taxon>
        <taxon>Glomerales</taxon>
        <taxon>Glomeraceae</taxon>
        <taxon>Rhizophagus</taxon>
    </lineage>
</organism>
<reference evidence="2 3" key="1">
    <citation type="submission" date="2016-04" db="EMBL/GenBank/DDBJ databases">
        <title>Genome analyses suggest a sexual origin of heterokaryosis in a supposedly ancient asexual fungus.</title>
        <authorList>
            <person name="Ropars J."/>
            <person name="Sedzielewska K."/>
            <person name="Noel J."/>
            <person name="Charron P."/>
            <person name="Farinelli L."/>
            <person name="Marton T."/>
            <person name="Kruger M."/>
            <person name="Pelin A."/>
            <person name="Brachmann A."/>
            <person name="Corradi N."/>
        </authorList>
    </citation>
    <scope>NUCLEOTIDE SEQUENCE [LARGE SCALE GENOMIC DNA]</scope>
    <source>
        <strain evidence="2 3">C2</strain>
    </source>
</reference>
<name>A0A2N1N2P9_9GLOM</name>
<dbReference type="EMBL" id="LLXL01000877">
    <property type="protein sequence ID" value="PKK68151.1"/>
    <property type="molecule type" value="Genomic_DNA"/>
</dbReference>
<dbReference type="VEuPathDB" id="FungiDB:FUN_001763"/>
<accession>A0A2N1N2P9</accession>
<feature type="region of interest" description="Disordered" evidence="1">
    <location>
        <begin position="22"/>
        <end position="44"/>
    </location>
</feature>
<protein>
    <submittedName>
        <fullName evidence="2">Uncharacterized protein</fullName>
    </submittedName>
</protein>
<dbReference type="Proteomes" id="UP000233469">
    <property type="component" value="Unassembled WGS sequence"/>
</dbReference>
<feature type="compositionally biased region" description="Polar residues" evidence="1">
    <location>
        <begin position="26"/>
        <end position="44"/>
    </location>
</feature>
<sequence>MEDNLGAGLQIIKRDEIIDKNDENGTFKTRRTQSSMSQKTSNKNFDLNDKVEEFNKLNEIFSERVKDISDKAEGSKGKDKEIVINGVT</sequence>
<proteinExistence type="predicted"/>
<evidence type="ECO:0000256" key="1">
    <source>
        <dbReference type="SAM" id="MobiDB-lite"/>
    </source>
</evidence>
<comment type="caution">
    <text evidence="2">The sequence shown here is derived from an EMBL/GenBank/DDBJ whole genome shotgun (WGS) entry which is preliminary data.</text>
</comment>
<dbReference type="VEuPathDB" id="FungiDB:RhiirA1_463416"/>
<reference evidence="2 3" key="2">
    <citation type="submission" date="2017-10" db="EMBL/GenBank/DDBJ databases">
        <title>Extensive intraspecific genome diversity in a model arbuscular mycorrhizal fungus.</title>
        <authorList>
            <person name="Chen E.C.H."/>
            <person name="Morin E."/>
            <person name="Baudet D."/>
            <person name="Noel J."/>
            <person name="Ndikumana S."/>
            <person name="Charron P."/>
            <person name="St-Onge C."/>
            <person name="Giorgi J."/>
            <person name="Grigoriev I.V."/>
            <person name="Roux C."/>
            <person name="Martin F.M."/>
            <person name="Corradi N."/>
        </authorList>
    </citation>
    <scope>NUCLEOTIDE SEQUENCE [LARGE SCALE GENOMIC DNA]</scope>
    <source>
        <strain evidence="2 3">C2</strain>
    </source>
</reference>
<dbReference type="AlphaFoldDB" id="A0A2N1N2P9"/>
<gene>
    <name evidence="2" type="ORF">RhiirC2_782644</name>
</gene>
<evidence type="ECO:0000313" key="3">
    <source>
        <dbReference type="Proteomes" id="UP000233469"/>
    </source>
</evidence>